<organism evidence="5 6">
    <name type="scientific">Phyllosticta capitalensis</name>
    <dbReference type="NCBI Taxonomy" id="121624"/>
    <lineage>
        <taxon>Eukaryota</taxon>
        <taxon>Fungi</taxon>
        <taxon>Dikarya</taxon>
        <taxon>Ascomycota</taxon>
        <taxon>Pezizomycotina</taxon>
        <taxon>Dothideomycetes</taxon>
        <taxon>Dothideomycetes incertae sedis</taxon>
        <taxon>Botryosphaeriales</taxon>
        <taxon>Phyllostictaceae</taxon>
        <taxon>Phyllosticta</taxon>
    </lineage>
</organism>
<feature type="region of interest" description="Disordered" evidence="3">
    <location>
        <begin position="220"/>
        <end position="258"/>
    </location>
</feature>
<dbReference type="Pfam" id="PF13012">
    <property type="entry name" value="MitMem_reg"/>
    <property type="match status" value="1"/>
</dbReference>
<dbReference type="PROSITE" id="PS50249">
    <property type="entry name" value="MPN"/>
    <property type="match status" value="1"/>
</dbReference>
<dbReference type="PANTHER" id="PTHR10540">
    <property type="entry name" value="EUKARYOTIC TRANSLATION INITIATION FACTOR 3 SUBUNIT F-RELATED"/>
    <property type="match status" value="1"/>
</dbReference>
<keyword evidence="2" id="KW-0963">Cytoplasm</keyword>
<dbReference type="InterPro" id="IPR033859">
    <property type="entry name" value="MPN_CSN6"/>
</dbReference>
<comment type="function">
    <text evidence="2">Component of the COP9 signalosome complex (CSN), a complex involved in various cellular and developmental processes.</text>
</comment>
<comment type="subcellular location">
    <subcellularLocation>
        <location evidence="2">Cytoplasm</location>
    </subcellularLocation>
    <subcellularLocation>
        <location evidence="2">Nucleus</location>
    </subcellularLocation>
</comment>
<dbReference type="InterPro" id="IPR037518">
    <property type="entry name" value="MPN"/>
</dbReference>
<evidence type="ECO:0000259" key="4">
    <source>
        <dbReference type="PROSITE" id="PS50249"/>
    </source>
</evidence>
<evidence type="ECO:0000313" key="5">
    <source>
        <dbReference type="EMBL" id="KAK8235717.1"/>
    </source>
</evidence>
<keyword evidence="2" id="KW-0539">Nucleus</keyword>
<dbReference type="InterPro" id="IPR000555">
    <property type="entry name" value="JAMM/MPN+_dom"/>
</dbReference>
<evidence type="ECO:0000256" key="3">
    <source>
        <dbReference type="SAM" id="MobiDB-lite"/>
    </source>
</evidence>
<dbReference type="CDD" id="cd08063">
    <property type="entry name" value="MPN_CSN6"/>
    <property type="match status" value="1"/>
</dbReference>
<dbReference type="PANTHER" id="PTHR10540:SF8">
    <property type="entry name" value="COP9 SIGNALOSOME COMPLEX SUBUNIT 6"/>
    <property type="match status" value="1"/>
</dbReference>
<dbReference type="Gene3D" id="3.40.140.10">
    <property type="entry name" value="Cytidine Deaminase, domain 2"/>
    <property type="match status" value="1"/>
</dbReference>
<proteinExistence type="inferred from homology"/>
<reference evidence="5 6" key="1">
    <citation type="submission" date="2024-04" db="EMBL/GenBank/DDBJ databases">
        <title>Phyllosticta paracitricarpa is synonymous to the EU quarantine fungus P. citricarpa based on phylogenomic analyses.</title>
        <authorList>
            <consortium name="Lawrence Berkeley National Laboratory"/>
            <person name="Van Ingen-Buijs V.A."/>
            <person name="Van Westerhoven A.C."/>
            <person name="Haridas S."/>
            <person name="Skiadas P."/>
            <person name="Martin F."/>
            <person name="Groenewald J.Z."/>
            <person name="Crous P.W."/>
            <person name="Seidl M.F."/>
        </authorList>
    </citation>
    <scope>NUCLEOTIDE SEQUENCE [LARGE SCALE GENOMIC DNA]</scope>
    <source>
        <strain evidence="5 6">CBS 123374</strain>
    </source>
</reference>
<evidence type="ECO:0000256" key="2">
    <source>
        <dbReference type="RuleBase" id="RU367006"/>
    </source>
</evidence>
<keyword evidence="2" id="KW-0736">Signalosome</keyword>
<gene>
    <name evidence="5" type="ORF">HDK90DRAFT_485570</name>
</gene>
<comment type="similarity">
    <text evidence="1 2">Belongs to the peptidase M67A family. CSN6 subfamily.</text>
</comment>
<keyword evidence="6" id="KW-1185">Reference proteome</keyword>
<feature type="domain" description="MPN" evidence="4">
    <location>
        <begin position="22"/>
        <end position="166"/>
    </location>
</feature>
<name>A0ABR1YQJ3_9PEZI</name>
<dbReference type="Pfam" id="PF01398">
    <property type="entry name" value="JAB"/>
    <property type="match status" value="1"/>
</dbReference>
<evidence type="ECO:0000313" key="6">
    <source>
        <dbReference type="Proteomes" id="UP001492380"/>
    </source>
</evidence>
<protein>
    <recommendedName>
        <fullName evidence="2">COP9 signalosome complex subunit 6</fullName>
    </recommendedName>
</protein>
<evidence type="ECO:0000256" key="1">
    <source>
        <dbReference type="ARBA" id="ARBA00010893"/>
    </source>
</evidence>
<dbReference type="Proteomes" id="UP001492380">
    <property type="component" value="Unassembled WGS sequence"/>
</dbReference>
<dbReference type="EMBL" id="JBBWRZ010000005">
    <property type="protein sequence ID" value="KAK8235717.1"/>
    <property type="molecule type" value="Genomic_DNA"/>
</dbReference>
<dbReference type="InterPro" id="IPR024969">
    <property type="entry name" value="EIF3F/CSN6-like_C"/>
</dbReference>
<sequence>MADVAENPLISTTRASDTSPHIQLHPLVLLTVSDYITRHTLRQQNGPVVGAIIGQQNGREITMEVAFECKLVAGEDGEARVDHDWFCTRLEQYKTVYKSPALDLVGWFTLGAPTGPALHHLPIHEYIQNVHNETALLLLFHPESVLEGNATGGRLPLGVYESLWEGNSGNNDKSAAMDIDGAAPGQGKQLKFRELTYAVETGEAEMIAVDFVAKGGGNASEIPKATTAAGPSDAGKGKGRKKSEDVNGAINEDSVPLSSEDEELLASLTAKANAIRMLRNRVDLLQTYLTTMPPSYLTDASIPMTTSPSEQPNHEILRSINALVSRLPLLAPPDRATFAREAAEQRSDVALTSLLAEITASLADASQLGKKSAVVESQRQAKAMSNSGGPSVLMRGGGAFDRGGGAFDLDSLMGGGGSNGGFAGMMGSGSGGGRGFGGPFMSPGEGRSGMMGMMGRRGG</sequence>
<comment type="caution">
    <text evidence="5">The sequence shown here is derived from an EMBL/GenBank/DDBJ whole genome shotgun (WGS) entry which is preliminary data.</text>
</comment>
<accession>A0ABR1YQJ3</accession>